<proteinExistence type="inferred from homology"/>
<evidence type="ECO:0000256" key="1">
    <source>
        <dbReference type="ARBA" id="ARBA00006226"/>
    </source>
</evidence>
<dbReference type="InterPro" id="IPR051803">
    <property type="entry name" value="TA_system_RelE-like_toxin"/>
</dbReference>
<accession>A0A8A4TIB0</accession>
<dbReference type="Pfam" id="PF05016">
    <property type="entry name" value="ParE_toxin"/>
    <property type="match status" value="1"/>
</dbReference>
<gene>
    <name evidence="3" type="ORF">J3U87_23570</name>
</gene>
<dbReference type="EMBL" id="CP071793">
    <property type="protein sequence ID" value="QTD48571.1"/>
    <property type="molecule type" value="Genomic_DNA"/>
</dbReference>
<evidence type="ECO:0000313" key="3">
    <source>
        <dbReference type="EMBL" id="QTD48571.1"/>
    </source>
</evidence>
<protein>
    <submittedName>
        <fullName evidence="3">Type II toxin-antitoxin system RelE/ParE family toxin</fullName>
    </submittedName>
</protein>
<reference evidence="3" key="1">
    <citation type="submission" date="2021-03" db="EMBL/GenBank/DDBJ databases">
        <title>Acanthopleuribacteraceae sp. M133.</title>
        <authorList>
            <person name="Wang G."/>
        </authorList>
    </citation>
    <scope>NUCLEOTIDE SEQUENCE</scope>
    <source>
        <strain evidence="3">M133</strain>
    </source>
</reference>
<name>A0A8A4TIB0_SULCO</name>
<dbReference type="KEGG" id="scor:J3U87_23570"/>
<dbReference type="PANTHER" id="PTHR33755:SF6">
    <property type="entry name" value="PLASMID STABILIZATION SYSTEM PROTEIN"/>
    <property type="match status" value="1"/>
</dbReference>
<dbReference type="Proteomes" id="UP000663929">
    <property type="component" value="Chromosome"/>
</dbReference>
<dbReference type="AlphaFoldDB" id="A0A8A4TIB0"/>
<keyword evidence="4" id="KW-1185">Reference proteome</keyword>
<organism evidence="3 4">
    <name type="scientific">Sulfidibacter corallicola</name>
    <dbReference type="NCBI Taxonomy" id="2818388"/>
    <lineage>
        <taxon>Bacteria</taxon>
        <taxon>Pseudomonadati</taxon>
        <taxon>Acidobacteriota</taxon>
        <taxon>Holophagae</taxon>
        <taxon>Acanthopleuribacterales</taxon>
        <taxon>Acanthopleuribacteraceae</taxon>
        <taxon>Sulfidibacter</taxon>
    </lineage>
</organism>
<sequence length="93" mass="10547">MKVIWTPQAQKDRADIWNHIVKDKPGAAIRLDELFGDAASSLSHSPTLGRVGGVPCTRELIPHQRYRLVYEIHEGSVWILALVHTSRMWPPPQ</sequence>
<dbReference type="InterPro" id="IPR035093">
    <property type="entry name" value="RelE/ParE_toxin_dom_sf"/>
</dbReference>
<keyword evidence="2" id="KW-1277">Toxin-antitoxin system</keyword>
<dbReference type="PANTHER" id="PTHR33755">
    <property type="entry name" value="TOXIN PARE1-RELATED"/>
    <property type="match status" value="1"/>
</dbReference>
<dbReference type="InterPro" id="IPR007712">
    <property type="entry name" value="RelE/ParE_toxin"/>
</dbReference>
<dbReference type="Gene3D" id="3.30.2310.20">
    <property type="entry name" value="RelE-like"/>
    <property type="match status" value="1"/>
</dbReference>
<comment type="similarity">
    <text evidence="1">Belongs to the RelE toxin family.</text>
</comment>
<dbReference type="RefSeq" id="WP_420038223.1">
    <property type="nucleotide sequence ID" value="NZ_CP071793.1"/>
</dbReference>
<evidence type="ECO:0000313" key="4">
    <source>
        <dbReference type="Proteomes" id="UP000663929"/>
    </source>
</evidence>
<evidence type="ECO:0000256" key="2">
    <source>
        <dbReference type="ARBA" id="ARBA00022649"/>
    </source>
</evidence>